<organism evidence="5 6">
    <name type="scientific">Pichia membranifaciens NRRL Y-2026</name>
    <dbReference type="NCBI Taxonomy" id="763406"/>
    <lineage>
        <taxon>Eukaryota</taxon>
        <taxon>Fungi</taxon>
        <taxon>Dikarya</taxon>
        <taxon>Ascomycota</taxon>
        <taxon>Saccharomycotina</taxon>
        <taxon>Pichiomycetes</taxon>
        <taxon>Pichiales</taxon>
        <taxon>Pichiaceae</taxon>
        <taxon>Pichia</taxon>
    </lineage>
</organism>
<dbReference type="InterPro" id="IPR000420">
    <property type="entry name" value="Yeast_PIR_rpt"/>
</dbReference>
<dbReference type="Proteomes" id="UP000094455">
    <property type="component" value="Unassembled WGS sequence"/>
</dbReference>
<name>A0A1E3NP73_9ASCO</name>
<dbReference type="RefSeq" id="XP_019018990.1">
    <property type="nucleotide sequence ID" value="XM_019160948.1"/>
</dbReference>
<evidence type="ECO:0000313" key="5">
    <source>
        <dbReference type="EMBL" id="ODQ47877.1"/>
    </source>
</evidence>
<sequence>MQFSVIASLALASLAAADTVLTQIGDGQIQAPTTQNQQTTATATTPAETSTSTTASSGVPQFSNAAPKAVIGGGVVALAGLAALL</sequence>
<accession>A0A1E3NP73</accession>
<feature type="chain" id="PRO_5009133450" evidence="4">
    <location>
        <begin position="18"/>
        <end position="85"/>
    </location>
</feature>
<evidence type="ECO:0000313" key="6">
    <source>
        <dbReference type="Proteomes" id="UP000094455"/>
    </source>
</evidence>
<feature type="region of interest" description="Disordered" evidence="3">
    <location>
        <begin position="29"/>
        <end position="62"/>
    </location>
</feature>
<evidence type="ECO:0000256" key="3">
    <source>
        <dbReference type="SAM" id="MobiDB-lite"/>
    </source>
</evidence>
<dbReference type="AlphaFoldDB" id="A0A1E3NP73"/>
<reference evidence="5 6" key="1">
    <citation type="journal article" date="2016" name="Proc. Natl. Acad. Sci. U.S.A.">
        <title>Comparative genomics of biotechnologically important yeasts.</title>
        <authorList>
            <person name="Riley R."/>
            <person name="Haridas S."/>
            <person name="Wolfe K.H."/>
            <person name="Lopes M.R."/>
            <person name="Hittinger C.T."/>
            <person name="Goeker M."/>
            <person name="Salamov A.A."/>
            <person name="Wisecaver J.H."/>
            <person name="Long T.M."/>
            <person name="Calvey C.H."/>
            <person name="Aerts A.L."/>
            <person name="Barry K.W."/>
            <person name="Choi C."/>
            <person name="Clum A."/>
            <person name="Coughlan A.Y."/>
            <person name="Deshpande S."/>
            <person name="Douglass A.P."/>
            <person name="Hanson S.J."/>
            <person name="Klenk H.-P."/>
            <person name="LaButti K.M."/>
            <person name="Lapidus A."/>
            <person name="Lindquist E.A."/>
            <person name="Lipzen A.M."/>
            <person name="Meier-Kolthoff J.P."/>
            <person name="Ohm R.A."/>
            <person name="Otillar R.P."/>
            <person name="Pangilinan J.L."/>
            <person name="Peng Y."/>
            <person name="Rokas A."/>
            <person name="Rosa C.A."/>
            <person name="Scheuner C."/>
            <person name="Sibirny A.A."/>
            <person name="Slot J.C."/>
            <person name="Stielow J.B."/>
            <person name="Sun H."/>
            <person name="Kurtzman C.P."/>
            <person name="Blackwell M."/>
            <person name="Grigoriev I.V."/>
            <person name="Jeffries T.W."/>
        </authorList>
    </citation>
    <scope>NUCLEOTIDE SEQUENCE [LARGE SCALE GENOMIC DNA]</scope>
    <source>
        <strain evidence="5 6">NRRL Y-2026</strain>
    </source>
</reference>
<dbReference type="GO" id="GO:0005199">
    <property type="term" value="F:structural constituent of cell wall"/>
    <property type="evidence" value="ECO:0007669"/>
    <property type="project" value="InterPro"/>
</dbReference>
<feature type="compositionally biased region" description="Low complexity" evidence="3">
    <location>
        <begin position="30"/>
        <end position="57"/>
    </location>
</feature>
<dbReference type="EMBL" id="KV454002">
    <property type="protein sequence ID" value="ODQ47877.1"/>
    <property type="molecule type" value="Genomic_DNA"/>
</dbReference>
<dbReference type="Pfam" id="PF00399">
    <property type="entry name" value="PIR"/>
    <property type="match status" value="1"/>
</dbReference>
<keyword evidence="2 4" id="KW-0732">Signal</keyword>
<comment type="subcellular location">
    <subcellularLocation>
        <location evidence="1">Cell envelope</location>
    </subcellularLocation>
</comment>
<proteinExistence type="predicted"/>
<dbReference type="PROSITE" id="PS50256">
    <property type="entry name" value="PIR_REPEAT_2"/>
    <property type="match status" value="1"/>
</dbReference>
<evidence type="ECO:0000256" key="1">
    <source>
        <dbReference type="ARBA" id="ARBA00004196"/>
    </source>
</evidence>
<protein>
    <submittedName>
        <fullName evidence="5">Uncharacterized protein</fullName>
    </submittedName>
</protein>
<dbReference type="GeneID" id="30177635"/>
<feature type="signal peptide" evidence="4">
    <location>
        <begin position="1"/>
        <end position="17"/>
    </location>
</feature>
<evidence type="ECO:0000256" key="2">
    <source>
        <dbReference type="ARBA" id="ARBA00022729"/>
    </source>
</evidence>
<keyword evidence="6" id="KW-1185">Reference proteome</keyword>
<gene>
    <name evidence="5" type="ORF">PICMEDRAFT_15755</name>
</gene>
<evidence type="ECO:0000256" key="4">
    <source>
        <dbReference type="SAM" id="SignalP"/>
    </source>
</evidence>